<comment type="caution">
    <text evidence="5">The sequence shown here is derived from an EMBL/GenBank/DDBJ whole genome shotgun (WGS) entry which is preliminary data.</text>
</comment>
<evidence type="ECO:0000313" key="6">
    <source>
        <dbReference type="Proteomes" id="UP001386955"/>
    </source>
</evidence>
<dbReference type="Gene3D" id="1.10.10.60">
    <property type="entry name" value="Homeodomain-like"/>
    <property type="match status" value="1"/>
</dbReference>
<dbReference type="GO" id="GO:0005634">
    <property type="term" value="C:nucleus"/>
    <property type="evidence" value="ECO:0007669"/>
    <property type="project" value="UniProtKB-SubCell"/>
</dbReference>
<dbReference type="InterPro" id="IPR001356">
    <property type="entry name" value="HD"/>
</dbReference>
<gene>
    <name evidence="5" type="ORF">VNO78_25902</name>
</gene>
<evidence type="ECO:0000256" key="3">
    <source>
        <dbReference type="SAM" id="MobiDB-lite"/>
    </source>
</evidence>
<dbReference type="GO" id="GO:0003677">
    <property type="term" value="F:DNA binding"/>
    <property type="evidence" value="ECO:0007669"/>
    <property type="project" value="UniProtKB-KW"/>
</dbReference>
<evidence type="ECO:0000256" key="2">
    <source>
        <dbReference type="RuleBase" id="RU000682"/>
    </source>
</evidence>
<feature type="compositionally biased region" description="Polar residues" evidence="3">
    <location>
        <begin position="1"/>
        <end position="16"/>
    </location>
</feature>
<accession>A0AAN9S796</accession>
<evidence type="ECO:0000256" key="1">
    <source>
        <dbReference type="ARBA" id="ARBA00004123"/>
    </source>
</evidence>
<keyword evidence="2" id="KW-0371">Homeobox</keyword>
<dbReference type="Pfam" id="PF00046">
    <property type="entry name" value="Homeodomain"/>
    <property type="match status" value="1"/>
</dbReference>
<dbReference type="CDD" id="cd00086">
    <property type="entry name" value="homeodomain"/>
    <property type="match status" value="1"/>
</dbReference>
<evidence type="ECO:0000259" key="4">
    <source>
        <dbReference type="Pfam" id="PF00046"/>
    </source>
</evidence>
<feature type="domain" description="Homeobox" evidence="4">
    <location>
        <begin position="24"/>
        <end position="60"/>
    </location>
</feature>
<dbReference type="PANTHER" id="PTHR45654:SF9">
    <property type="entry name" value="HOMEOBOX-LEUCINE ZIPPER PROTEIN HDG10-RELATED"/>
    <property type="match status" value="1"/>
</dbReference>
<keyword evidence="2" id="KW-0539">Nucleus</keyword>
<dbReference type="InterPro" id="IPR042160">
    <property type="entry name" value="HD-Zip_IV"/>
</dbReference>
<evidence type="ECO:0000313" key="5">
    <source>
        <dbReference type="EMBL" id="KAK7390593.1"/>
    </source>
</evidence>
<dbReference type="PANTHER" id="PTHR45654">
    <property type="entry name" value="HOMEOBOX-LEUCINE ZIPPER PROTEIN MERISTEM L1"/>
    <property type="match status" value="1"/>
</dbReference>
<proteinExistence type="predicted"/>
<feature type="region of interest" description="Disordered" evidence="3">
    <location>
        <begin position="1"/>
        <end position="23"/>
    </location>
</feature>
<keyword evidence="2" id="KW-0238">DNA-binding</keyword>
<sequence>MSTSKSGESGHDQQQGDYHWSFRHNSETIAKLEEKFSQCSHPNKPGRRQISKELGLDPEQTINERKDLNVLRLENKKLKSENHMMKESLKKVLCSDCAGKAMGPKERELQMLKEQNVLITKECEKITSLLAKKGIIPVLQTSLPSSSSHDAFQGRFLNQMGGILAPNQPVHGHDHHIYARDPITPNLSLLASLQLNIPSSSKFFN</sequence>
<organism evidence="5 6">
    <name type="scientific">Psophocarpus tetragonolobus</name>
    <name type="common">Winged bean</name>
    <name type="synonym">Dolichos tetragonolobus</name>
    <dbReference type="NCBI Taxonomy" id="3891"/>
    <lineage>
        <taxon>Eukaryota</taxon>
        <taxon>Viridiplantae</taxon>
        <taxon>Streptophyta</taxon>
        <taxon>Embryophyta</taxon>
        <taxon>Tracheophyta</taxon>
        <taxon>Spermatophyta</taxon>
        <taxon>Magnoliopsida</taxon>
        <taxon>eudicotyledons</taxon>
        <taxon>Gunneridae</taxon>
        <taxon>Pentapetalae</taxon>
        <taxon>rosids</taxon>
        <taxon>fabids</taxon>
        <taxon>Fabales</taxon>
        <taxon>Fabaceae</taxon>
        <taxon>Papilionoideae</taxon>
        <taxon>50 kb inversion clade</taxon>
        <taxon>NPAAA clade</taxon>
        <taxon>indigoferoid/millettioid clade</taxon>
        <taxon>Phaseoleae</taxon>
        <taxon>Psophocarpus</taxon>
    </lineage>
</organism>
<keyword evidence="6" id="KW-1185">Reference proteome</keyword>
<protein>
    <recommendedName>
        <fullName evidence="4">Homeobox domain-containing protein</fullName>
    </recommendedName>
</protein>
<dbReference type="EMBL" id="JAYMYS010000006">
    <property type="protein sequence ID" value="KAK7390593.1"/>
    <property type="molecule type" value="Genomic_DNA"/>
</dbReference>
<reference evidence="5 6" key="1">
    <citation type="submission" date="2024-01" db="EMBL/GenBank/DDBJ databases">
        <title>The genomes of 5 underutilized Papilionoideae crops provide insights into root nodulation and disease resistanc.</title>
        <authorList>
            <person name="Jiang F."/>
        </authorList>
    </citation>
    <scope>NUCLEOTIDE SEQUENCE [LARGE SCALE GENOMIC DNA]</scope>
    <source>
        <strain evidence="5">DUOXIRENSHENG_FW03</strain>
        <tissue evidence="5">Leaves</tissue>
    </source>
</reference>
<dbReference type="Proteomes" id="UP001386955">
    <property type="component" value="Unassembled WGS sequence"/>
</dbReference>
<name>A0AAN9S796_PSOTE</name>
<comment type="subcellular location">
    <subcellularLocation>
        <location evidence="1 2">Nucleus</location>
    </subcellularLocation>
</comment>
<dbReference type="AlphaFoldDB" id="A0AAN9S796"/>